<name>A0ACC1XZL7_MELAZ</name>
<keyword evidence="2" id="KW-1185">Reference proteome</keyword>
<proteinExistence type="predicted"/>
<sequence>MDSLQVLQSSPYYFIGFPLLFFAFFLLKTFSRKLPYPPGPKGLPVIGNMTMMDQLTHRGLAGLAKKYGGLFHLKIGVIHVVAVSTPEMAREVLQVQDSIFANRPANVAITYLTYDRADMAFANYGPFWRQMRKLCVMKLFSRKRAESWASVREEVDSTVQTVMKKTGSPVNIGELVFSLTRNIIYRAAFGSFSHEGQDEFVKIMQEFSKLFGAFNMADFIPWMGWIHAGEFNGRLAKARQSLDGFIDSIIDEHMGKKMISKEIKVGSEAEDTDMVDELMAFYSEDAVKGDGDDSQTAIKLTRDHIKAIIMDVMFGGTETVASAIEWAMAELMKSPEDFKKAQQELTDKVGLTRMLHESDLENLTYLKCCIKETLRLHPPIPLLLHETAENAVVSGYRIPAKSRVMVNAWAIGRDPSAWEDPDTFKPSRFLNDGAPDFKGLNFEYIPFGSGRRSCPGMQLGLYALELSVGHLLHCFNWELPDGMKPSELDMNDMFGLTAPRASRLVAVPSYRLSCPPKIV</sequence>
<gene>
    <name evidence="1" type="ORF">OWV82_011599</name>
</gene>
<protein>
    <submittedName>
        <fullName evidence="1">Cytochrome P450 protein</fullName>
    </submittedName>
</protein>
<evidence type="ECO:0000313" key="2">
    <source>
        <dbReference type="Proteomes" id="UP001164539"/>
    </source>
</evidence>
<dbReference type="Proteomes" id="UP001164539">
    <property type="component" value="Chromosome 6"/>
</dbReference>
<comment type="caution">
    <text evidence="1">The sequence shown here is derived from an EMBL/GenBank/DDBJ whole genome shotgun (WGS) entry which is preliminary data.</text>
</comment>
<evidence type="ECO:0000313" key="1">
    <source>
        <dbReference type="EMBL" id="KAJ4716608.1"/>
    </source>
</evidence>
<organism evidence="1 2">
    <name type="scientific">Melia azedarach</name>
    <name type="common">Chinaberry tree</name>
    <dbReference type="NCBI Taxonomy" id="155640"/>
    <lineage>
        <taxon>Eukaryota</taxon>
        <taxon>Viridiplantae</taxon>
        <taxon>Streptophyta</taxon>
        <taxon>Embryophyta</taxon>
        <taxon>Tracheophyta</taxon>
        <taxon>Spermatophyta</taxon>
        <taxon>Magnoliopsida</taxon>
        <taxon>eudicotyledons</taxon>
        <taxon>Gunneridae</taxon>
        <taxon>Pentapetalae</taxon>
        <taxon>rosids</taxon>
        <taxon>malvids</taxon>
        <taxon>Sapindales</taxon>
        <taxon>Meliaceae</taxon>
        <taxon>Melia</taxon>
    </lineage>
</organism>
<accession>A0ACC1XZL7</accession>
<reference evidence="1 2" key="1">
    <citation type="journal article" date="2023" name="Science">
        <title>Complex scaffold remodeling in plant triterpene biosynthesis.</title>
        <authorList>
            <person name="De La Pena R."/>
            <person name="Hodgson H."/>
            <person name="Liu J.C."/>
            <person name="Stephenson M.J."/>
            <person name="Martin A.C."/>
            <person name="Owen C."/>
            <person name="Harkess A."/>
            <person name="Leebens-Mack J."/>
            <person name="Jimenez L.E."/>
            <person name="Osbourn A."/>
            <person name="Sattely E.S."/>
        </authorList>
    </citation>
    <scope>NUCLEOTIDE SEQUENCE [LARGE SCALE GENOMIC DNA]</scope>
    <source>
        <strain evidence="2">cv. JPN11</strain>
        <tissue evidence="1">Leaf</tissue>
    </source>
</reference>
<dbReference type="EMBL" id="CM051399">
    <property type="protein sequence ID" value="KAJ4716608.1"/>
    <property type="molecule type" value="Genomic_DNA"/>
</dbReference>